<organism evidence="1 2">
    <name type="scientific">Clostridium grantii DSM 8605</name>
    <dbReference type="NCBI Taxonomy" id="1121316"/>
    <lineage>
        <taxon>Bacteria</taxon>
        <taxon>Bacillati</taxon>
        <taxon>Bacillota</taxon>
        <taxon>Clostridia</taxon>
        <taxon>Eubacteriales</taxon>
        <taxon>Clostridiaceae</taxon>
        <taxon>Clostridium</taxon>
    </lineage>
</organism>
<accession>A0A1M5R049</accession>
<dbReference type="AlphaFoldDB" id="A0A1M5R049"/>
<keyword evidence="2" id="KW-1185">Reference proteome</keyword>
<proteinExistence type="predicted"/>
<evidence type="ECO:0008006" key="3">
    <source>
        <dbReference type="Google" id="ProtNLM"/>
    </source>
</evidence>
<dbReference type="Gene3D" id="1.25.40.10">
    <property type="entry name" value="Tetratricopeptide repeat domain"/>
    <property type="match status" value="1"/>
</dbReference>
<evidence type="ECO:0000313" key="2">
    <source>
        <dbReference type="Proteomes" id="UP000184447"/>
    </source>
</evidence>
<dbReference type="InterPro" id="IPR011990">
    <property type="entry name" value="TPR-like_helical_dom_sf"/>
</dbReference>
<protein>
    <recommendedName>
        <fullName evidence="3">Sel1 repeat family protein</fullName>
    </recommendedName>
</protein>
<dbReference type="STRING" id="1121316.SAMN02745207_00406"/>
<name>A0A1M5R049_9CLOT</name>
<reference evidence="1 2" key="1">
    <citation type="submission" date="2016-11" db="EMBL/GenBank/DDBJ databases">
        <authorList>
            <person name="Jaros S."/>
            <person name="Januszkiewicz K."/>
            <person name="Wedrychowicz H."/>
        </authorList>
    </citation>
    <scope>NUCLEOTIDE SEQUENCE [LARGE SCALE GENOMIC DNA]</scope>
    <source>
        <strain evidence="1 2">DSM 8605</strain>
    </source>
</reference>
<dbReference type="EMBL" id="FQXM01000002">
    <property type="protein sequence ID" value="SHH19774.1"/>
    <property type="molecule type" value="Genomic_DNA"/>
</dbReference>
<sequence>MLMCDTGIGVEQYKLKAIKLYNRAANQDHVIAQSKLGYMFYGLF</sequence>
<gene>
    <name evidence="1" type="ORF">SAMN02745207_00406</name>
</gene>
<dbReference type="Proteomes" id="UP000184447">
    <property type="component" value="Unassembled WGS sequence"/>
</dbReference>
<dbReference type="OrthoDB" id="2724739at2"/>
<evidence type="ECO:0000313" key="1">
    <source>
        <dbReference type="EMBL" id="SHH19774.1"/>
    </source>
</evidence>
<dbReference type="SUPFAM" id="SSF81901">
    <property type="entry name" value="HCP-like"/>
    <property type="match status" value="1"/>
</dbReference>